<sequence length="169" mass="18909">MVDITWDLPINVTDPNSATVSVTGTIEQAVAKMEADYPGWNATFMSQEPPSPPGVVKIFEPDHYDCNVEGDNMASQLPIWEGIEYLRKLNDTAKNGPGPENCGRVSCSYNSAIIWCNNNNFEKELRWKDIADASAYVIVRCAPDDTVWVKGHGEYTKDGWYVVIRGDWC</sequence>
<organism evidence="1 2">
    <name type="scientific">Apiosordaria backusii</name>
    <dbReference type="NCBI Taxonomy" id="314023"/>
    <lineage>
        <taxon>Eukaryota</taxon>
        <taxon>Fungi</taxon>
        <taxon>Dikarya</taxon>
        <taxon>Ascomycota</taxon>
        <taxon>Pezizomycotina</taxon>
        <taxon>Sordariomycetes</taxon>
        <taxon>Sordariomycetidae</taxon>
        <taxon>Sordariales</taxon>
        <taxon>Lasiosphaeriaceae</taxon>
        <taxon>Apiosordaria</taxon>
    </lineage>
</organism>
<evidence type="ECO:0000313" key="2">
    <source>
        <dbReference type="Proteomes" id="UP001172159"/>
    </source>
</evidence>
<name>A0AA40DF43_9PEZI</name>
<reference evidence="1" key="1">
    <citation type="submission" date="2023-06" db="EMBL/GenBank/DDBJ databases">
        <title>Genome-scale phylogeny and comparative genomics of the fungal order Sordariales.</title>
        <authorList>
            <consortium name="Lawrence Berkeley National Laboratory"/>
            <person name="Hensen N."/>
            <person name="Bonometti L."/>
            <person name="Westerberg I."/>
            <person name="Brannstrom I.O."/>
            <person name="Guillou S."/>
            <person name="Cros-Aarteil S."/>
            <person name="Calhoun S."/>
            <person name="Haridas S."/>
            <person name="Kuo A."/>
            <person name="Mondo S."/>
            <person name="Pangilinan J."/>
            <person name="Riley R."/>
            <person name="Labutti K."/>
            <person name="Andreopoulos B."/>
            <person name="Lipzen A."/>
            <person name="Chen C."/>
            <person name="Yanf M."/>
            <person name="Daum C."/>
            <person name="Ng V."/>
            <person name="Clum A."/>
            <person name="Steindorff A."/>
            <person name="Ohm R."/>
            <person name="Martin F."/>
            <person name="Silar P."/>
            <person name="Natvig D."/>
            <person name="Lalanne C."/>
            <person name="Gautier V."/>
            <person name="Ament-Velasquez S.L."/>
            <person name="Kruys A."/>
            <person name="Hutchinson M.I."/>
            <person name="Powell A.J."/>
            <person name="Barry K."/>
            <person name="Miller A.N."/>
            <person name="Grigoriev I.V."/>
            <person name="Debuchy R."/>
            <person name="Gladieux P."/>
            <person name="Thoren M.H."/>
            <person name="Johannesson H."/>
        </authorList>
    </citation>
    <scope>NUCLEOTIDE SEQUENCE</scope>
    <source>
        <strain evidence="1">CBS 540.89</strain>
    </source>
</reference>
<comment type="caution">
    <text evidence="1">The sequence shown here is derived from an EMBL/GenBank/DDBJ whole genome shotgun (WGS) entry which is preliminary data.</text>
</comment>
<accession>A0AA40DF43</accession>
<keyword evidence="2" id="KW-1185">Reference proteome</keyword>
<proteinExistence type="predicted"/>
<dbReference type="PANTHER" id="PTHR35605:SF1">
    <property type="entry name" value="ECP2 EFFECTOR PROTEIN DOMAIN-CONTAINING PROTEIN-RELATED"/>
    <property type="match status" value="1"/>
</dbReference>
<evidence type="ECO:0000313" key="1">
    <source>
        <dbReference type="EMBL" id="KAK0701134.1"/>
    </source>
</evidence>
<dbReference type="AlphaFoldDB" id="A0AA40DF43"/>
<dbReference type="Proteomes" id="UP001172159">
    <property type="component" value="Unassembled WGS sequence"/>
</dbReference>
<protein>
    <submittedName>
        <fullName evidence="1">Uncharacterized protein</fullName>
    </submittedName>
</protein>
<dbReference type="PANTHER" id="PTHR35605">
    <property type="entry name" value="ECP2 EFFECTOR PROTEIN DOMAIN-CONTAINING PROTEIN-RELATED"/>
    <property type="match status" value="1"/>
</dbReference>
<gene>
    <name evidence="1" type="ORF">B0T21DRAFT_300738</name>
</gene>
<dbReference type="EMBL" id="JAUKTV010000032">
    <property type="protein sequence ID" value="KAK0701134.1"/>
    <property type="molecule type" value="Genomic_DNA"/>
</dbReference>